<gene>
    <name evidence="1" type="ORF">SDC9_206960</name>
</gene>
<sequence>MLLLRREYALPGPFFKEIFGTCSRAELAFLAEQIGCLAGVEPQSPDVEFAAATLFSQLNMLALDKNLMSQVIPDLIEYTGTHPDWLTEKLLRQLNSIVKA</sequence>
<reference evidence="1" key="1">
    <citation type="submission" date="2019-08" db="EMBL/GenBank/DDBJ databases">
        <authorList>
            <person name="Kucharzyk K."/>
            <person name="Murdoch R.W."/>
            <person name="Higgins S."/>
            <person name="Loffler F."/>
        </authorList>
    </citation>
    <scope>NUCLEOTIDE SEQUENCE</scope>
</reference>
<organism evidence="1">
    <name type="scientific">bioreactor metagenome</name>
    <dbReference type="NCBI Taxonomy" id="1076179"/>
    <lineage>
        <taxon>unclassified sequences</taxon>
        <taxon>metagenomes</taxon>
        <taxon>ecological metagenomes</taxon>
    </lineage>
</organism>
<name>A0A645J953_9ZZZZ</name>
<comment type="caution">
    <text evidence="1">The sequence shown here is derived from an EMBL/GenBank/DDBJ whole genome shotgun (WGS) entry which is preliminary data.</text>
</comment>
<accession>A0A645J953</accession>
<proteinExistence type="predicted"/>
<dbReference type="AlphaFoldDB" id="A0A645J953"/>
<protein>
    <submittedName>
        <fullName evidence="1">Uncharacterized protein</fullName>
    </submittedName>
</protein>
<evidence type="ECO:0000313" key="1">
    <source>
        <dbReference type="EMBL" id="MPN59239.1"/>
    </source>
</evidence>
<dbReference type="EMBL" id="VSSQ01133015">
    <property type="protein sequence ID" value="MPN59239.1"/>
    <property type="molecule type" value="Genomic_DNA"/>
</dbReference>